<evidence type="ECO:0000313" key="6">
    <source>
        <dbReference type="EMBL" id="SVB71164.1"/>
    </source>
</evidence>
<dbReference type="GO" id="GO:0010436">
    <property type="term" value="F:carotenoid dioxygenase activity"/>
    <property type="evidence" value="ECO:0007669"/>
    <property type="project" value="TreeGrafter"/>
</dbReference>
<dbReference type="PANTHER" id="PTHR10543:SF89">
    <property type="entry name" value="CAROTENOID 9,10(9',10')-CLEAVAGE DIOXYGENASE 1"/>
    <property type="match status" value="1"/>
</dbReference>
<dbReference type="InterPro" id="IPR004294">
    <property type="entry name" value="Carotenoid_Oase"/>
</dbReference>
<dbReference type="EMBL" id="UINC01053986">
    <property type="protein sequence ID" value="SVB71164.1"/>
    <property type="molecule type" value="Genomic_DNA"/>
</dbReference>
<keyword evidence="4" id="KW-0560">Oxidoreductase</keyword>
<reference evidence="6" key="1">
    <citation type="submission" date="2018-05" db="EMBL/GenBank/DDBJ databases">
        <authorList>
            <person name="Lanie J.A."/>
            <person name="Ng W.-L."/>
            <person name="Kazmierczak K.M."/>
            <person name="Andrzejewski T.M."/>
            <person name="Davidsen T.M."/>
            <person name="Wayne K.J."/>
            <person name="Tettelin H."/>
            <person name="Glass J.I."/>
            <person name="Rusch D."/>
            <person name="Podicherti R."/>
            <person name="Tsui H.-C.T."/>
            <person name="Winkler M.E."/>
        </authorList>
    </citation>
    <scope>NUCLEOTIDE SEQUENCE</scope>
</reference>
<evidence type="ECO:0000256" key="5">
    <source>
        <dbReference type="ARBA" id="ARBA00023004"/>
    </source>
</evidence>
<keyword evidence="3" id="KW-0479">Metal-binding</keyword>
<evidence type="ECO:0000256" key="1">
    <source>
        <dbReference type="ARBA" id="ARBA00001954"/>
    </source>
</evidence>
<accession>A0A382G975</accession>
<dbReference type="GO" id="GO:0016121">
    <property type="term" value="P:carotene catabolic process"/>
    <property type="evidence" value="ECO:0007669"/>
    <property type="project" value="TreeGrafter"/>
</dbReference>
<evidence type="ECO:0000256" key="4">
    <source>
        <dbReference type="ARBA" id="ARBA00023002"/>
    </source>
</evidence>
<evidence type="ECO:0000256" key="2">
    <source>
        <dbReference type="ARBA" id="ARBA00006787"/>
    </source>
</evidence>
<dbReference type="AlphaFoldDB" id="A0A382G975"/>
<protein>
    <recommendedName>
        <fullName evidence="7">Dioxygenase</fullName>
    </recommendedName>
</protein>
<proteinExistence type="inferred from homology"/>
<name>A0A382G975_9ZZZZ</name>
<evidence type="ECO:0008006" key="7">
    <source>
        <dbReference type="Google" id="ProtNLM"/>
    </source>
</evidence>
<comment type="similarity">
    <text evidence="2">Belongs to the carotenoid oxygenase family.</text>
</comment>
<dbReference type="PANTHER" id="PTHR10543">
    <property type="entry name" value="BETA-CAROTENE DIOXYGENASE"/>
    <property type="match status" value="1"/>
</dbReference>
<gene>
    <name evidence="6" type="ORF">METZ01_LOCUS224018</name>
</gene>
<organism evidence="6">
    <name type="scientific">marine metagenome</name>
    <dbReference type="NCBI Taxonomy" id="408172"/>
    <lineage>
        <taxon>unclassified sequences</taxon>
        <taxon>metagenomes</taxon>
        <taxon>ecological metagenomes</taxon>
    </lineage>
</organism>
<sequence>NKYLEGNYTPVNEERVVPFEDMKVIGEMPSDLHGSYVRNGPNNQFQPLGRYHRYDGDGMLHGIYFKDGRATYRNKWIRTTCFEEEASAGRAQWGGMLDQRRVDRPDMPLKDTANTDVVMHAGKLICLWYISGDPYLVDPVTLEPLGMSDFQGKRATKISAHSKTDESTDEFIFFDYNRDFPYMHHGVVNKKGEMIAFTPVELPGPRMPHDMWITRKHTILHDLPLIWDEEAYKSGRVKLKFEENWPARFGVIPRHGGPEEVRWYEFNPCYILHTINAWEEGDWLHMIGCRIHPNHDAQGNPDLSSITTIMARHGLDARLYAWSVNLKSGATKEGMLDDKLNGEFPTWNNSTMGTHMKHAYCAEINHEPAMNFSGLIKFDLDTGASEYFSEGSDYNYSEAPFAPAATATAEDHGYVISFVRNLQAEQSEVHIFDAQNIGDGTVCKLILPCRVPEGFHATWARGDMM</sequence>
<comment type="cofactor">
    <cofactor evidence="1">
        <name>Fe(2+)</name>
        <dbReference type="ChEBI" id="CHEBI:29033"/>
    </cofactor>
</comment>
<dbReference type="GO" id="GO:0009570">
    <property type="term" value="C:chloroplast stroma"/>
    <property type="evidence" value="ECO:0007669"/>
    <property type="project" value="TreeGrafter"/>
</dbReference>
<dbReference type="GO" id="GO:0046872">
    <property type="term" value="F:metal ion binding"/>
    <property type="evidence" value="ECO:0007669"/>
    <property type="project" value="UniProtKB-KW"/>
</dbReference>
<dbReference type="Pfam" id="PF03055">
    <property type="entry name" value="RPE65"/>
    <property type="match status" value="1"/>
</dbReference>
<keyword evidence="5" id="KW-0408">Iron</keyword>
<feature type="non-terminal residue" evidence="6">
    <location>
        <position position="1"/>
    </location>
</feature>
<evidence type="ECO:0000256" key="3">
    <source>
        <dbReference type="ARBA" id="ARBA00022723"/>
    </source>
</evidence>